<feature type="transmembrane region" description="Helical" evidence="1">
    <location>
        <begin position="91"/>
        <end position="108"/>
    </location>
</feature>
<protein>
    <submittedName>
        <fullName evidence="2">Uncharacterized protein</fullName>
    </submittedName>
</protein>
<organism evidence="2 3">
    <name type="scientific">Nonomuraea angiospora</name>
    <dbReference type="NCBI Taxonomy" id="46172"/>
    <lineage>
        <taxon>Bacteria</taxon>
        <taxon>Bacillati</taxon>
        <taxon>Actinomycetota</taxon>
        <taxon>Actinomycetes</taxon>
        <taxon>Streptosporangiales</taxon>
        <taxon>Streptosporangiaceae</taxon>
        <taxon>Nonomuraea</taxon>
    </lineage>
</organism>
<gene>
    <name evidence="2" type="ORF">H4W80_011733</name>
</gene>
<keyword evidence="1" id="KW-0812">Transmembrane</keyword>
<dbReference type="Proteomes" id="UP000633509">
    <property type="component" value="Unassembled WGS sequence"/>
</dbReference>
<sequence>MKHVYKVLAYLVAIEVAVQASMVVWADAGLGLWVEGGGVVDKTLMESGEPPFAEGLGLMVHGMNGIFVIPVLALLLLISSFWAKLPGAVKAAGLVLLLVVLQIAFGLVGHSIPMVGLVHGLNALLLFTAALYAARRGPAVNPAVSPAAVPGSQHAARG</sequence>
<feature type="transmembrane region" description="Helical" evidence="1">
    <location>
        <begin position="114"/>
        <end position="134"/>
    </location>
</feature>
<dbReference type="RefSeq" id="WP_192792821.1">
    <property type="nucleotide sequence ID" value="NZ_JADBEK010000001.1"/>
</dbReference>
<accession>A0ABR9MLI0</accession>
<keyword evidence="3" id="KW-1185">Reference proteome</keyword>
<keyword evidence="1" id="KW-1133">Transmembrane helix</keyword>
<feature type="transmembrane region" description="Helical" evidence="1">
    <location>
        <begin position="58"/>
        <end position="79"/>
    </location>
</feature>
<evidence type="ECO:0000313" key="2">
    <source>
        <dbReference type="EMBL" id="MBE1593475.1"/>
    </source>
</evidence>
<dbReference type="EMBL" id="JADBEK010000001">
    <property type="protein sequence ID" value="MBE1593475.1"/>
    <property type="molecule type" value="Genomic_DNA"/>
</dbReference>
<comment type="caution">
    <text evidence="2">The sequence shown here is derived from an EMBL/GenBank/DDBJ whole genome shotgun (WGS) entry which is preliminary data.</text>
</comment>
<feature type="transmembrane region" description="Helical" evidence="1">
    <location>
        <begin position="7"/>
        <end position="26"/>
    </location>
</feature>
<evidence type="ECO:0000256" key="1">
    <source>
        <dbReference type="SAM" id="Phobius"/>
    </source>
</evidence>
<reference evidence="2 3" key="1">
    <citation type="submission" date="2020-10" db="EMBL/GenBank/DDBJ databases">
        <title>Sequencing the genomes of 1000 actinobacteria strains.</title>
        <authorList>
            <person name="Klenk H.-P."/>
        </authorList>
    </citation>
    <scope>NUCLEOTIDE SEQUENCE [LARGE SCALE GENOMIC DNA]</scope>
    <source>
        <strain evidence="2 3">DSM 43173</strain>
    </source>
</reference>
<name>A0ABR9MLI0_9ACTN</name>
<proteinExistence type="predicted"/>
<keyword evidence="1" id="KW-0472">Membrane</keyword>
<evidence type="ECO:0000313" key="3">
    <source>
        <dbReference type="Proteomes" id="UP000633509"/>
    </source>
</evidence>